<protein>
    <submittedName>
        <fullName evidence="2">Uncharacterized protein</fullName>
    </submittedName>
</protein>
<proteinExistence type="predicted"/>
<dbReference type="EMBL" id="CYXN01000009">
    <property type="protein sequence ID" value="CUM98950.1"/>
    <property type="molecule type" value="Genomic_DNA"/>
</dbReference>
<sequence>MKAIRWLLKLILVMITLPLILAVWLAKWFVVFLHHCSAWFFYLLGSVLLATAVLSYLLQQSQGMEALQMLIGGFVIFMVPQVVGSMVILLELVAVMLRQVWYI</sequence>
<feature type="transmembrane region" description="Helical" evidence="1">
    <location>
        <begin position="7"/>
        <end position="26"/>
    </location>
</feature>
<keyword evidence="1" id="KW-1133">Transmembrane helix</keyword>
<keyword evidence="1" id="KW-0472">Membrane</keyword>
<feature type="transmembrane region" description="Helical" evidence="1">
    <location>
        <begin position="70"/>
        <end position="97"/>
    </location>
</feature>
<dbReference type="AlphaFoldDB" id="A0A173T8Y2"/>
<name>A0A173T8Y2_9FIRM</name>
<accession>A0A173T8Y2</accession>
<feature type="transmembrane region" description="Helical" evidence="1">
    <location>
        <begin position="38"/>
        <end position="58"/>
    </location>
</feature>
<dbReference type="OrthoDB" id="2085966at2"/>
<evidence type="ECO:0000313" key="2">
    <source>
        <dbReference type="EMBL" id="CUM98950.1"/>
    </source>
</evidence>
<keyword evidence="1" id="KW-0812">Transmembrane</keyword>
<reference evidence="2 3" key="1">
    <citation type="submission" date="2015-09" db="EMBL/GenBank/DDBJ databases">
        <authorList>
            <consortium name="Pathogen Informatics"/>
        </authorList>
    </citation>
    <scope>NUCLEOTIDE SEQUENCE [LARGE SCALE GENOMIC DNA]</scope>
    <source>
        <strain evidence="2 3">2789STDY5834970</strain>
    </source>
</reference>
<evidence type="ECO:0000256" key="1">
    <source>
        <dbReference type="SAM" id="Phobius"/>
    </source>
</evidence>
<dbReference type="Proteomes" id="UP000095649">
    <property type="component" value="Unassembled WGS sequence"/>
</dbReference>
<dbReference type="RefSeq" id="WP_055185929.1">
    <property type="nucleotide sequence ID" value="NZ_CYXN01000009.1"/>
</dbReference>
<evidence type="ECO:0000313" key="3">
    <source>
        <dbReference type="Proteomes" id="UP000095649"/>
    </source>
</evidence>
<organism evidence="2 3">
    <name type="scientific">Faecalibacterium prausnitzii</name>
    <dbReference type="NCBI Taxonomy" id="853"/>
    <lineage>
        <taxon>Bacteria</taxon>
        <taxon>Bacillati</taxon>
        <taxon>Bacillota</taxon>
        <taxon>Clostridia</taxon>
        <taxon>Eubacteriales</taxon>
        <taxon>Oscillospiraceae</taxon>
        <taxon>Faecalibacterium</taxon>
    </lineage>
</organism>
<gene>
    <name evidence="2" type="ORF">ERS852582_01434</name>
</gene>